<dbReference type="InterPro" id="IPR000182">
    <property type="entry name" value="GNAT_dom"/>
</dbReference>
<dbReference type="Gene3D" id="3.40.630.30">
    <property type="match status" value="1"/>
</dbReference>
<dbReference type="SUPFAM" id="SSF55729">
    <property type="entry name" value="Acyl-CoA N-acyltransferases (Nat)"/>
    <property type="match status" value="1"/>
</dbReference>
<dbReference type="Proteomes" id="UP000600247">
    <property type="component" value="Unassembled WGS sequence"/>
</dbReference>
<protein>
    <submittedName>
        <fullName evidence="2">N-acetyltransferase</fullName>
    </submittedName>
</protein>
<feature type="domain" description="N-acetyltransferase" evidence="1">
    <location>
        <begin position="20"/>
        <end position="175"/>
    </location>
</feature>
<dbReference type="Pfam" id="PF00583">
    <property type="entry name" value="Acetyltransf_1"/>
    <property type="match status" value="1"/>
</dbReference>
<sequence>MTELFSGLPSLHYKPLPAVMTIIPLEISCAKQICGWTYEPPYRLYEWPSWDQMKQDGIEFGDPVLRQQQYKAIVNDRQELIGFAQLFPMSGVTRLGLGLRPDLCSRGLGAAAAALVTQEALRLRPDCTVDLEVLTWNLRAIRTYEKAGFRIDDTYIRSTPRGAASFHCMVFQPRS</sequence>
<evidence type="ECO:0000313" key="3">
    <source>
        <dbReference type="Proteomes" id="UP000600247"/>
    </source>
</evidence>
<evidence type="ECO:0000313" key="2">
    <source>
        <dbReference type="EMBL" id="GGG86986.1"/>
    </source>
</evidence>
<dbReference type="AlphaFoldDB" id="A0A917M921"/>
<accession>A0A917M921</accession>
<proteinExistence type="predicted"/>
<gene>
    <name evidence="2" type="ORF">GCM10010918_51550</name>
</gene>
<evidence type="ECO:0000259" key="1">
    <source>
        <dbReference type="PROSITE" id="PS51186"/>
    </source>
</evidence>
<keyword evidence="3" id="KW-1185">Reference proteome</keyword>
<comment type="caution">
    <text evidence="2">The sequence shown here is derived from an EMBL/GenBank/DDBJ whole genome shotgun (WGS) entry which is preliminary data.</text>
</comment>
<dbReference type="PROSITE" id="PS51186">
    <property type="entry name" value="GNAT"/>
    <property type="match status" value="1"/>
</dbReference>
<name>A0A917M921_9BACL</name>
<dbReference type="GO" id="GO:0016747">
    <property type="term" value="F:acyltransferase activity, transferring groups other than amino-acyl groups"/>
    <property type="evidence" value="ECO:0007669"/>
    <property type="project" value="InterPro"/>
</dbReference>
<reference evidence="2 3" key="1">
    <citation type="journal article" date="2014" name="Int. J. Syst. Evol. Microbiol.">
        <title>Complete genome sequence of Corynebacterium casei LMG S-19264T (=DSM 44701T), isolated from a smear-ripened cheese.</title>
        <authorList>
            <consortium name="US DOE Joint Genome Institute (JGI-PGF)"/>
            <person name="Walter F."/>
            <person name="Albersmeier A."/>
            <person name="Kalinowski J."/>
            <person name="Ruckert C."/>
        </authorList>
    </citation>
    <scope>NUCLEOTIDE SEQUENCE [LARGE SCALE GENOMIC DNA]</scope>
    <source>
        <strain evidence="2 3">CGMCC 1.15286</strain>
    </source>
</reference>
<dbReference type="InterPro" id="IPR016181">
    <property type="entry name" value="Acyl_CoA_acyltransferase"/>
</dbReference>
<dbReference type="RefSeq" id="WP_188892563.1">
    <property type="nucleotide sequence ID" value="NZ_BMHY01000017.1"/>
</dbReference>
<organism evidence="2 3">
    <name type="scientific">Paenibacillus radicis</name>
    <name type="common">ex Gao et al. 2016</name>
    <dbReference type="NCBI Taxonomy" id="1737354"/>
    <lineage>
        <taxon>Bacteria</taxon>
        <taxon>Bacillati</taxon>
        <taxon>Bacillota</taxon>
        <taxon>Bacilli</taxon>
        <taxon>Bacillales</taxon>
        <taxon>Paenibacillaceae</taxon>
        <taxon>Paenibacillus</taxon>
    </lineage>
</organism>
<dbReference type="EMBL" id="BMHY01000017">
    <property type="protein sequence ID" value="GGG86986.1"/>
    <property type="molecule type" value="Genomic_DNA"/>
</dbReference>